<dbReference type="RefSeq" id="WP_142540090.1">
    <property type="nucleotide sequence ID" value="NZ_BMIE01000008.1"/>
</dbReference>
<keyword evidence="4 5" id="KW-0732">Signal</keyword>
<dbReference type="InterPro" id="IPR000914">
    <property type="entry name" value="SBP_5_dom"/>
</dbReference>
<evidence type="ECO:0000313" key="7">
    <source>
        <dbReference type="EMBL" id="TQR10768.1"/>
    </source>
</evidence>
<protein>
    <submittedName>
        <fullName evidence="7">ABC transporter substrate-binding protein</fullName>
    </submittedName>
</protein>
<keyword evidence="8" id="KW-1185">Reference proteome</keyword>
<evidence type="ECO:0000259" key="6">
    <source>
        <dbReference type="Pfam" id="PF00496"/>
    </source>
</evidence>
<dbReference type="CDD" id="cd08518">
    <property type="entry name" value="PBP2_NikA_DppA_OppA_like_19"/>
    <property type="match status" value="1"/>
</dbReference>
<feature type="chain" id="PRO_5039125216" evidence="5">
    <location>
        <begin position="22"/>
        <end position="537"/>
    </location>
</feature>
<dbReference type="GO" id="GO:1904680">
    <property type="term" value="F:peptide transmembrane transporter activity"/>
    <property type="evidence" value="ECO:0007669"/>
    <property type="project" value="TreeGrafter"/>
</dbReference>
<dbReference type="InterPro" id="IPR039424">
    <property type="entry name" value="SBP_5"/>
</dbReference>
<dbReference type="OrthoDB" id="9796817at2"/>
<evidence type="ECO:0000256" key="3">
    <source>
        <dbReference type="ARBA" id="ARBA00022448"/>
    </source>
</evidence>
<evidence type="ECO:0000256" key="4">
    <source>
        <dbReference type="ARBA" id="ARBA00022729"/>
    </source>
</evidence>
<dbReference type="PROSITE" id="PS01040">
    <property type="entry name" value="SBP_BACTERIAL_5"/>
    <property type="match status" value="1"/>
</dbReference>
<dbReference type="SUPFAM" id="SSF53850">
    <property type="entry name" value="Periplasmic binding protein-like II"/>
    <property type="match status" value="1"/>
</dbReference>
<dbReference type="GO" id="GO:0042597">
    <property type="term" value="C:periplasmic space"/>
    <property type="evidence" value="ECO:0007669"/>
    <property type="project" value="UniProtKB-ARBA"/>
</dbReference>
<dbReference type="PIRSF" id="PIRSF002741">
    <property type="entry name" value="MppA"/>
    <property type="match status" value="1"/>
</dbReference>
<comment type="caution">
    <text evidence="7">The sequence shown here is derived from an EMBL/GenBank/DDBJ whole genome shotgun (WGS) entry which is preliminary data.</text>
</comment>
<dbReference type="GO" id="GO:0015833">
    <property type="term" value="P:peptide transport"/>
    <property type="evidence" value="ECO:0007669"/>
    <property type="project" value="TreeGrafter"/>
</dbReference>
<dbReference type="PANTHER" id="PTHR30290">
    <property type="entry name" value="PERIPLASMIC BINDING COMPONENT OF ABC TRANSPORTER"/>
    <property type="match status" value="1"/>
</dbReference>
<dbReference type="InterPro" id="IPR030678">
    <property type="entry name" value="Peptide/Ni-bd"/>
</dbReference>
<gene>
    <name evidence="7" type="ORF">FG382_17060</name>
</gene>
<evidence type="ECO:0000256" key="2">
    <source>
        <dbReference type="ARBA" id="ARBA00005695"/>
    </source>
</evidence>
<dbReference type="GO" id="GO:0043190">
    <property type="term" value="C:ATP-binding cassette (ABC) transporter complex"/>
    <property type="evidence" value="ECO:0007669"/>
    <property type="project" value="InterPro"/>
</dbReference>
<dbReference type="AlphaFoldDB" id="A0A544SZX9"/>
<organism evidence="7 8">
    <name type="scientific">Psychrobacillus lasiicapitis</name>
    <dbReference type="NCBI Taxonomy" id="1636719"/>
    <lineage>
        <taxon>Bacteria</taxon>
        <taxon>Bacillati</taxon>
        <taxon>Bacillota</taxon>
        <taxon>Bacilli</taxon>
        <taxon>Bacillales</taxon>
        <taxon>Bacillaceae</taxon>
        <taxon>Psychrobacillus</taxon>
    </lineage>
</organism>
<name>A0A544SZX9_9BACI</name>
<reference evidence="7 8" key="1">
    <citation type="submission" date="2019-05" db="EMBL/GenBank/DDBJ databases">
        <title>Psychrobacillus vulpis sp. nov., a new species isolated from feces of a red fox that inhabits in The Tablas de Daimiel Natural Park, Albacete, Spain.</title>
        <authorList>
            <person name="Rodriguez M."/>
            <person name="Reina J.C."/>
            <person name="Bejar V."/>
            <person name="Llamas I."/>
        </authorList>
    </citation>
    <scope>NUCLEOTIDE SEQUENCE [LARGE SCALE GENOMIC DNA]</scope>
    <source>
        <strain evidence="7 8">NEAU-3TGS17</strain>
    </source>
</reference>
<feature type="signal peptide" evidence="5">
    <location>
        <begin position="1"/>
        <end position="21"/>
    </location>
</feature>
<keyword evidence="3" id="KW-0813">Transport</keyword>
<dbReference type="Pfam" id="PF00496">
    <property type="entry name" value="SBP_bac_5"/>
    <property type="match status" value="1"/>
</dbReference>
<sequence>MTNKFFGFIVIATLAVSIILAGCSTSNSQQNNHKSKEAPKDELVLAFGSEPETGFDPTTGWGRYGTPLFQSTLLKRDDKLNIVNDLATSYEVNEDGKVWTVKLREDVKFSDGEPLTAEDVKFTFETAMNSGSVVDLNGLQKVEAVDNTTVKFLLKEARSTFINNLVATGIVPEHAYSENYGENPIGSGPYQLEQWDKGQQLIVKENPEYYGKKPYFKKVTFVFLNEDSAFAAAQAGTVDLAYIPAAYSKQDVPGMKLKAIKTVDNRGIVFPYVKSGDFTKDGLPIGNDVTADPAIRHAINIAVDRKALIDGVLEGYGSPAYTSVDGLPWWNPDTMMKDADVDGARQLLEEAGWKDTDGDGILEKGKMKAEFTLYYVADDVIRQSLAISVADMMKPLGINIKVEGGSWDIIGQKMYSEAVLMGWGSHDPHEMYNIYGGDNAGVDYYNTGYYQNDTVDGYFKKALQAKSEAEAIEFWQKAQWDGTTGLSAKGDAPWAWLVNIDHLYLVKEGLDIGEQRIHVHGHGWPATDNIVDWKWSN</sequence>
<dbReference type="Proteomes" id="UP000317316">
    <property type="component" value="Unassembled WGS sequence"/>
</dbReference>
<evidence type="ECO:0000256" key="5">
    <source>
        <dbReference type="SAM" id="SignalP"/>
    </source>
</evidence>
<dbReference type="InterPro" id="IPR023765">
    <property type="entry name" value="SBP_5_CS"/>
</dbReference>
<feature type="domain" description="Solute-binding protein family 5" evidence="6">
    <location>
        <begin position="82"/>
        <end position="436"/>
    </location>
</feature>
<dbReference type="PANTHER" id="PTHR30290:SF9">
    <property type="entry name" value="OLIGOPEPTIDE-BINDING PROTEIN APPA"/>
    <property type="match status" value="1"/>
</dbReference>
<dbReference type="PROSITE" id="PS51257">
    <property type="entry name" value="PROKAR_LIPOPROTEIN"/>
    <property type="match status" value="1"/>
</dbReference>
<dbReference type="Gene3D" id="3.40.190.10">
    <property type="entry name" value="Periplasmic binding protein-like II"/>
    <property type="match status" value="1"/>
</dbReference>
<evidence type="ECO:0000313" key="8">
    <source>
        <dbReference type="Proteomes" id="UP000317316"/>
    </source>
</evidence>
<dbReference type="Gene3D" id="3.10.105.10">
    <property type="entry name" value="Dipeptide-binding Protein, Domain 3"/>
    <property type="match status" value="1"/>
</dbReference>
<comment type="subcellular location">
    <subcellularLocation>
        <location evidence="1">Cell membrane</location>
        <topology evidence="1">Lipid-anchor</topology>
    </subcellularLocation>
</comment>
<dbReference type="EMBL" id="VDGH01000010">
    <property type="protein sequence ID" value="TQR10768.1"/>
    <property type="molecule type" value="Genomic_DNA"/>
</dbReference>
<evidence type="ECO:0000256" key="1">
    <source>
        <dbReference type="ARBA" id="ARBA00004193"/>
    </source>
</evidence>
<accession>A0A544SZX9</accession>
<proteinExistence type="inferred from homology"/>
<comment type="similarity">
    <text evidence="2">Belongs to the bacterial solute-binding protein 5 family.</text>
</comment>